<evidence type="ECO:0000256" key="9">
    <source>
        <dbReference type="ARBA" id="ARBA00022840"/>
    </source>
</evidence>
<evidence type="ECO:0000256" key="10">
    <source>
        <dbReference type="ARBA" id="ARBA00022989"/>
    </source>
</evidence>
<keyword evidence="9" id="KW-0067">ATP-binding</keyword>
<dbReference type="InterPro" id="IPR025201">
    <property type="entry name" value="KdpD_TM"/>
</dbReference>
<dbReference type="GO" id="GO:0005737">
    <property type="term" value="C:cytoplasm"/>
    <property type="evidence" value="ECO:0007669"/>
    <property type="project" value="UniProtKB-ARBA"/>
</dbReference>
<dbReference type="FunFam" id="3.40.50.300:FF:000483">
    <property type="entry name" value="Sensor histidine kinase KdpD"/>
    <property type="match status" value="1"/>
</dbReference>
<name>A0A433ZQL9_MORMO</name>
<evidence type="ECO:0000256" key="2">
    <source>
        <dbReference type="ARBA" id="ARBA00004141"/>
    </source>
</evidence>
<dbReference type="CDD" id="cd00075">
    <property type="entry name" value="HATPase"/>
    <property type="match status" value="1"/>
</dbReference>
<gene>
    <name evidence="16" type="ORF">CKG00_14595</name>
</gene>
<evidence type="ECO:0000313" key="17">
    <source>
        <dbReference type="Proteomes" id="UP000286908"/>
    </source>
</evidence>
<evidence type="ECO:0000256" key="3">
    <source>
        <dbReference type="ARBA" id="ARBA00012438"/>
    </source>
</evidence>
<keyword evidence="11" id="KW-0902">Two-component regulatory system</keyword>
<keyword evidence="10 14" id="KW-1133">Transmembrane helix</keyword>
<dbReference type="SUPFAM" id="SSF55874">
    <property type="entry name" value="ATPase domain of HSP90 chaperone/DNA topoisomerase II/histidine kinase"/>
    <property type="match status" value="1"/>
</dbReference>
<comment type="catalytic activity">
    <reaction evidence="1">
        <text>ATP + protein L-histidine = ADP + protein N-phospho-L-histidine.</text>
        <dbReference type="EC" id="2.7.13.3"/>
    </reaction>
</comment>
<dbReference type="FunFam" id="3.30.565.10:FF:000042">
    <property type="entry name" value="Two-component sensor histidine kinase KdpD"/>
    <property type="match status" value="1"/>
</dbReference>
<keyword evidence="6 14" id="KW-0812">Transmembrane</keyword>
<dbReference type="GO" id="GO:0042802">
    <property type="term" value="F:identical protein binding"/>
    <property type="evidence" value="ECO:0007669"/>
    <property type="project" value="UniProtKB-ARBA"/>
</dbReference>
<accession>A0A433ZQL9</accession>
<dbReference type="FunFam" id="1.20.120.620:FF:000001">
    <property type="entry name" value="Two-component sensor histidine kinase KdpD"/>
    <property type="match status" value="1"/>
</dbReference>
<keyword evidence="12 14" id="KW-0472">Membrane</keyword>
<evidence type="ECO:0000256" key="5">
    <source>
        <dbReference type="ARBA" id="ARBA00022679"/>
    </source>
</evidence>
<dbReference type="InterPro" id="IPR003661">
    <property type="entry name" value="HisK_dim/P_dom"/>
</dbReference>
<organism evidence="16 17">
    <name type="scientific">Morganella morganii</name>
    <name type="common">Proteus morganii</name>
    <dbReference type="NCBI Taxonomy" id="582"/>
    <lineage>
        <taxon>Bacteria</taxon>
        <taxon>Pseudomonadati</taxon>
        <taxon>Pseudomonadota</taxon>
        <taxon>Gammaproteobacteria</taxon>
        <taxon>Enterobacterales</taxon>
        <taxon>Morganellaceae</taxon>
        <taxon>Morganella</taxon>
    </lineage>
</organism>
<dbReference type="Gene3D" id="3.30.450.40">
    <property type="match status" value="1"/>
</dbReference>
<dbReference type="InterPro" id="IPR003594">
    <property type="entry name" value="HATPase_dom"/>
</dbReference>
<dbReference type="Pfam" id="PF02702">
    <property type="entry name" value="KdpD"/>
    <property type="match status" value="1"/>
</dbReference>
<dbReference type="Gene3D" id="1.20.120.620">
    <property type="entry name" value="Backbone structure of the membrane domain of e. Coli histidine kinase receptor kdpd"/>
    <property type="match status" value="1"/>
</dbReference>
<dbReference type="Gene3D" id="1.10.287.130">
    <property type="match status" value="1"/>
</dbReference>
<dbReference type="InterPro" id="IPR036890">
    <property type="entry name" value="HATPase_C_sf"/>
</dbReference>
<dbReference type="InterPro" id="IPR003018">
    <property type="entry name" value="GAF"/>
</dbReference>
<dbReference type="EC" id="2.7.13.3" evidence="3"/>
<dbReference type="PROSITE" id="PS50109">
    <property type="entry name" value="HIS_KIN"/>
    <property type="match status" value="1"/>
</dbReference>
<dbReference type="CDD" id="cd00082">
    <property type="entry name" value="HisKA"/>
    <property type="match status" value="1"/>
</dbReference>
<dbReference type="EMBL" id="NRQY01000002">
    <property type="protein sequence ID" value="RUT64421.1"/>
    <property type="molecule type" value="Genomic_DNA"/>
</dbReference>
<dbReference type="Gene3D" id="3.40.50.300">
    <property type="entry name" value="P-loop containing nucleotide triphosphate hydrolases"/>
    <property type="match status" value="1"/>
</dbReference>
<dbReference type="Pfam" id="PF00512">
    <property type="entry name" value="HisKA"/>
    <property type="match status" value="1"/>
</dbReference>
<dbReference type="InterPro" id="IPR004358">
    <property type="entry name" value="Sig_transdc_His_kin-like_C"/>
</dbReference>
<protein>
    <recommendedName>
        <fullName evidence="3">histidine kinase</fullName>
        <ecNumber evidence="3">2.7.13.3</ecNumber>
    </recommendedName>
</protein>
<evidence type="ECO:0000256" key="8">
    <source>
        <dbReference type="ARBA" id="ARBA00022777"/>
    </source>
</evidence>
<feature type="transmembrane region" description="Helical" evidence="14">
    <location>
        <begin position="399"/>
        <end position="420"/>
    </location>
</feature>
<dbReference type="InterPro" id="IPR027417">
    <property type="entry name" value="P-loop_NTPase"/>
</dbReference>
<dbReference type="Pfam" id="PF13492">
    <property type="entry name" value="GAF_3"/>
    <property type="match status" value="1"/>
</dbReference>
<dbReference type="OrthoDB" id="9806130at2"/>
<evidence type="ECO:0000313" key="16">
    <source>
        <dbReference type="EMBL" id="RUT64421.1"/>
    </source>
</evidence>
<dbReference type="InterPro" id="IPR038318">
    <property type="entry name" value="KdpD_sf"/>
</dbReference>
<dbReference type="GO" id="GO:0000155">
    <property type="term" value="F:phosphorelay sensor kinase activity"/>
    <property type="evidence" value="ECO:0007669"/>
    <property type="project" value="InterPro"/>
</dbReference>
<comment type="caution">
    <text evidence="16">The sequence shown here is derived from an EMBL/GenBank/DDBJ whole genome shotgun (WGS) entry which is preliminary data.</text>
</comment>
<evidence type="ECO:0000256" key="6">
    <source>
        <dbReference type="ARBA" id="ARBA00022692"/>
    </source>
</evidence>
<evidence type="ECO:0000256" key="14">
    <source>
        <dbReference type="SAM" id="Phobius"/>
    </source>
</evidence>
<dbReference type="SMART" id="SM00387">
    <property type="entry name" value="HATPase_c"/>
    <property type="match status" value="1"/>
</dbReference>
<dbReference type="NCBIfam" id="NF007793">
    <property type="entry name" value="PRK10490.1"/>
    <property type="match status" value="1"/>
</dbReference>
<dbReference type="Pfam" id="PF13493">
    <property type="entry name" value="DUF4118"/>
    <property type="match status" value="1"/>
</dbReference>
<evidence type="ECO:0000256" key="13">
    <source>
        <dbReference type="ARBA" id="ARBA00057300"/>
    </source>
</evidence>
<evidence type="ECO:0000256" key="1">
    <source>
        <dbReference type="ARBA" id="ARBA00000085"/>
    </source>
</evidence>
<keyword evidence="8 16" id="KW-0418">Kinase</keyword>
<keyword evidence="4" id="KW-0597">Phosphoprotein</keyword>
<feature type="domain" description="Histidine kinase" evidence="15">
    <location>
        <begin position="670"/>
        <end position="884"/>
    </location>
</feature>
<comment type="subcellular location">
    <subcellularLocation>
        <location evidence="2">Membrane</location>
        <topology evidence="2">Multi-pass membrane protein</topology>
    </subcellularLocation>
</comment>
<evidence type="ECO:0000256" key="7">
    <source>
        <dbReference type="ARBA" id="ARBA00022741"/>
    </source>
</evidence>
<keyword evidence="7" id="KW-0547">Nucleotide-binding</keyword>
<reference evidence="16 17" key="1">
    <citation type="submission" date="2017-08" db="EMBL/GenBank/DDBJ databases">
        <title>Draft genome sequence of pheromone producing symbiont Morganella morganii, of the female New Zealand grass grub Costelytra giveni.</title>
        <authorList>
            <person name="Laugraud A."/>
            <person name="Young S.D."/>
            <person name="Hurst M.H."/>
        </authorList>
    </citation>
    <scope>NUCLEOTIDE SEQUENCE [LARGE SCALE GENOMIC DNA]</scope>
    <source>
        <strain evidence="16 17">MMsCG</strain>
        <plasmid evidence="16">unnamed1</plasmid>
    </source>
</reference>
<dbReference type="AlphaFoldDB" id="A0A433ZQL9"/>
<dbReference type="Pfam" id="PF02518">
    <property type="entry name" value="HATPase_c"/>
    <property type="match status" value="1"/>
</dbReference>
<feature type="transmembrane region" description="Helical" evidence="14">
    <location>
        <begin position="477"/>
        <end position="498"/>
    </location>
</feature>
<comment type="function">
    <text evidence="13">Member of the two-component regulatory system KdpD/KdpE involved in the regulation of the kdp operon. KdpD may function as a membrane-associated protein kinase that phosphorylates KdpE in response to environmental signals.</text>
</comment>
<dbReference type="SUPFAM" id="SSF47384">
    <property type="entry name" value="Homodimeric domain of signal transducing histidine kinase"/>
    <property type="match status" value="1"/>
</dbReference>
<dbReference type="PRINTS" id="PR00344">
    <property type="entry name" value="BCTRLSENSOR"/>
</dbReference>
<keyword evidence="5" id="KW-0808">Transferase</keyword>
<proteinExistence type="predicted"/>
<dbReference type="InterPro" id="IPR003852">
    <property type="entry name" value="Sig_transdc_His_kinase_KdpD_N"/>
</dbReference>
<dbReference type="InterPro" id="IPR036097">
    <property type="entry name" value="HisK_dim/P_sf"/>
</dbReference>
<keyword evidence="16" id="KW-0614">Plasmid</keyword>
<dbReference type="InterPro" id="IPR029016">
    <property type="entry name" value="GAF-like_dom_sf"/>
</dbReference>
<dbReference type="SMART" id="SM00388">
    <property type="entry name" value="HisKA"/>
    <property type="match status" value="1"/>
</dbReference>
<evidence type="ECO:0000259" key="15">
    <source>
        <dbReference type="PROSITE" id="PS50109"/>
    </source>
</evidence>
<feature type="transmembrane region" description="Helical" evidence="14">
    <location>
        <begin position="448"/>
        <end position="465"/>
    </location>
</feature>
<geneLocation type="plasmid" evidence="16">
    <name>unnamed1</name>
</geneLocation>
<evidence type="ECO:0000256" key="11">
    <source>
        <dbReference type="ARBA" id="ARBA00023012"/>
    </source>
</evidence>
<dbReference type="PANTHER" id="PTHR45569">
    <property type="entry name" value="SENSOR PROTEIN KDPD"/>
    <property type="match status" value="1"/>
</dbReference>
<dbReference type="InterPro" id="IPR005467">
    <property type="entry name" value="His_kinase_dom"/>
</dbReference>
<evidence type="ECO:0000256" key="4">
    <source>
        <dbReference type="ARBA" id="ARBA00022553"/>
    </source>
</evidence>
<dbReference type="Gene3D" id="3.30.565.10">
    <property type="entry name" value="Histidine kinase-like ATPase, C-terminal domain"/>
    <property type="match status" value="1"/>
</dbReference>
<dbReference type="GO" id="GO:0005524">
    <property type="term" value="F:ATP binding"/>
    <property type="evidence" value="ECO:0007669"/>
    <property type="project" value="UniProtKB-KW"/>
</dbReference>
<dbReference type="Proteomes" id="UP000286908">
    <property type="component" value="Unassembled WGS sequence"/>
</dbReference>
<dbReference type="GO" id="GO:0005886">
    <property type="term" value="C:plasma membrane"/>
    <property type="evidence" value="ECO:0007669"/>
    <property type="project" value="TreeGrafter"/>
</dbReference>
<evidence type="ECO:0000256" key="12">
    <source>
        <dbReference type="ARBA" id="ARBA00023136"/>
    </source>
</evidence>
<dbReference type="InterPro" id="IPR052023">
    <property type="entry name" value="Histidine_kinase_KdpD"/>
</dbReference>
<dbReference type="PANTHER" id="PTHR45569:SF1">
    <property type="entry name" value="SENSOR PROTEIN KDPD"/>
    <property type="match status" value="1"/>
</dbReference>
<sequence>MYDEPLRPDPDQLLAQVTERPRGKLKIFFGACAGVGKTYAMLKEAQRLREQGIDVLAGVVETHGRSETAALLEGLNILPLKKHNYRGRQVAGFDLDRALAIHPAVILMDELAHTNIPGARHPKRWQDVEELLNAGIDVLTTINVQHLESLNDIVGGVTGVRVRETVPDPVFDAADEIVLVDLTPDDLLDRLREGKVYLPAQAERAIEHFFRKGNLLALRELALRRTTDRVDEQMRAWRERKGQEKVWHTRDAILVCLRPDGGNEKLVRAAARLAARLGSDWHAIFVETPARHRLPSPQRRTILNTLSLAQQLGATTATLAEPEESRAVIRYARENNLGKIMIARHERTSWWRRDKLQEQLSRSTADLDVVMIAPQDRQPENREKFSDNRPFLDKHKTDLQGCAVAALICAVTTLMAHHWLMAFDNANLVMLYILGVVVVARFYGRWPSVFATIINVISFDLFLINPKGTLAVSDMQYLLTFAVMMTVGLVIGSLTAGVRYQARVARYREQRTWHLYEMSKALAVARESDDIASVSCHFISHSLHARCEMLLPDEQGNLIPAGGGTTDNGRDDAIIRWSYDKGQPAGFGTGTLPGVPYQILPVCTTEKVYGVVIVEPYNRRQLLIPEQQRLLETLILLAAGALERRTLTEREALSRLVSEREQVRNSLLAALSHDLRTPLTVLFGQAEILTLDLTSEGSPYAAQANEIRQHILSTTRLVNNLLDMARIQSGGFNLNKEWLPLEEVIGSALQMLKPRFDTDSVQIDLNDPMQLICADGPLFERVLINLLENAIKYAGPQAQIGIRSRLSDNMIDIEVWDNGPGIPSGQEAQIFEKFSRGQKESAIPGIGLGLAICRAIAEVHGGTILAGNRDGGGASFHIRLPCEDPPVIDEDDNPL</sequence>